<accession>A0A8H7TM61</accession>
<evidence type="ECO:0000313" key="3">
    <source>
        <dbReference type="Proteomes" id="UP000664132"/>
    </source>
</evidence>
<gene>
    <name evidence="2" type="ORF">IFR04_005472</name>
</gene>
<sequence>MDILKSPLAAFHFFPHLPTELRLKIYEHMLALSHASHSSTRILKISYSPSQGCYISNTPPPITLSISPESRLFTLSTHSYLSLGPLPKVLKPVRPTISTSSSSSSSSSNKAHSKELYGLPIPIAYNTDILYLSSLSPLLSTHLHSILYHFSTSPSRHLIQHLAIDFRVWAELCENGFLGIVSRMKALREVDLVVEFGRAFEGEVGFLECPAWRRDLKWVAEGAERGVREERKRVVGTRKDGIAAGAGAGGLGDVRVKCVILTRGGEQS</sequence>
<dbReference type="PANTHER" id="PTHR35910:SF1">
    <property type="entry name" value="2EXR DOMAIN-CONTAINING PROTEIN"/>
    <property type="match status" value="1"/>
</dbReference>
<evidence type="ECO:0000313" key="2">
    <source>
        <dbReference type="EMBL" id="KAG4421413.1"/>
    </source>
</evidence>
<dbReference type="OrthoDB" id="3540486at2759"/>
<keyword evidence="3" id="KW-1185">Reference proteome</keyword>
<feature type="domain" description="2EXR" evidence="1">
    <location>
        <begin position="11"/>
        <end position="78"/>
    </location>
</feature>
<dbReference type="InterPro" id="IPR045518">
    <property type="entry name" value="2EXR"/>
</dbReference>
<comment type="caution">
    <text evidence="2">The sequence shown here is derived from an EMBL/GenBank/DDBJ whole genome shotgun (WGS) entry which is preliminary data.</text>
</comment>
<dbReference type="Proteomes" id="UP000664132">
    <property type="component" value="Unassembled WGS sequence"/>
</dbReference>
<proteinExistence type="predicted"/>
<dbReference type="PANTHER" id="PTHR35910">
    <property type="entry name" value="2EXR DOMAIN-CONTAINING PROTEIN"/>
    <property type="match status" value="1"/>
</dbReference>
<dbReference type="EMBL" id="JAFJYH010000066">
    <property type="protein sequence ID" value="KAG4421413.1"/>
    <property type="molecule type" value="Genomic_DNA"/>
</dbReference>
<dbReference type="AlphaFoldDB" id="A0A8H7TM61"/>
<name>A0A8H7TM61_9HELO</name>
<dbReference type="Pfam" id="PF20150">
    <property type="entry name" value="2EXR"/>
    <property type="match status" value="1"/>
</dbReference>
<protein>
    <recommendedName>
        <fullName evidence="1">2EXR domain-containing protein</fullName>
    </recommendedName>
</protein>
<reference evidence="2" key="1">
    <citation type="submission" date="2021-02" db="EMBL/GenBank/DDBJ databases">
        <title>Genome sequence Cadophora malorum strain M34.</title>
        <authorList>
            <person name="Stefanovic E."/>
            <person name="Vu D."/>
            <person name="Scully C."/>
            <person name="Dijksterhuis J."/>
            <person name="Roader J."/>
            <person name="Houbraken J."/>
        </authorList>
    </citation>
    <scope>NUCLEOTIDE SEQUENCE</scope>
    <source>
        <strain evidence="2">M34</strain>
    </source>
</reference>
<organism evidence="2 3">
    <name type="scientific">Cadophora malorum</name>
    <dbReference type="NCBI Taxonomy" id="108018"/>
    <lineage>
        <taxon>Eukaryota</taxon>
        <taxon>Fungi</taxon>
        <taxon>Dikarya</taxon>
        <taxon>Ascomycota</taxon>
        <taxon>Pezizomycotina</taxon>
        <taxon>Leotiomycetes</taxon>
        <taxon>Helotiales</taxon>
        <taxon>Ploettnerulaceae</taxon>
        <taxon>Cadophora</taxon>
    </lineage>
</organism>
<evidence type="ECO:0000259" key="1">
    <source>
        <dbReference type="Pfam" id="PF20150"/>
    </source>
</evidence>